<sequence length="332" mass="38609">MARGDLLKKLFSSFKHDDRNGFINIANELIEDERKKNHGILAEELRMILFDGNTIYRKNLDTISKPSIPKDPDKDVSLVEVIYPDKYFNDLILPKEKLKVLESILRDFRNWDVLISNGVYPSRKILFYGPPGCGKTLSAHAIASELGIPMLYVRFDAVVSSFLGETASNIRKVFDYAKNDNWVIFFDEFDAIGRSRNDYSEHGEIKRVVNTFLQQLDSFKGRSLIITATNFEKSLDYALWRRFDETLNFEMPSSEEKLRLCELLMRHYKGPTHIFEQYLSQMDNFSHSDINKMCQTVMKECILDGRKMFTKSDIEQAVNKQAMLVAMRRTSY</sequence>
<dbReference type="InterPro" id="IPR003959">
    <property type="entry name" value="ATPase_AAA_core"/>
</dbReference>
<keyword evidence="2" id="KW-0547">Nucleotide-binding</keyword>
<accession>A0ABS2H5M3</accession>
<keyword evidence="3 5" id="KW-0067">ATP-binding</keyword>
<evidence type="ECO:0000256" key="1">
    <source>
        <dbReference type="ARBA" id="ARBA00006914"/>
    </source>
</evidence>
<dbReference type="InterPro" id="IPR027417">
    <property type="entry name" value="P-loop_NTPase"/>
</dbReference>
<dbReference type="InterPro" id="IPR003593">
    <property type="entry name" value="AAA+_ATPase"/>
</dbReference>
<name>A0ABS2H5M3_9BACL</name>
<dbReference type="EMBL" id="JADCNN020000008">
    <property type="protein sequence ID" value="MBM6996091.1"/>
    <property type="molecule type" value="Genomic_DNA"/>
</dbReference>
<dbReference type="Gene3D" id="1.10.8.60">
    <property type="match status" value="1"/>
</dbReference>
<dbReference type="SMART" id="SM00382">
    <property type="entry name" value="AAA"/>
    <property type="match status" value="1"/>
</dbReference>
<proteinExistence type="inferred from homology"/>
<feature type="domain" description="AAA+ ATPase" evidence="4">
    <location>
        <begin position="121"/>
        <end position="253"/>
    </location>
</feature>
<dbReference type="Proteomes" id="UP001516620">
    <property type="component" value="Unassembled WGS sequence"/>
</dbReference>
<evidence type="ECO:0000256" key="2">
    <source>
        <dbReference type="ARBA" id="ARBA00022741"/>
    </source>
</evidence>
<keyword evidence="6" id="KW-1185">Reference proteome</keyword>
<organism evidence="5 6">
    <name type="scientific">Paenibacillus rhizolycopersici</name>
    <dbReference type="NCBI Taxonomy" id="2780073"/>
    <lineage>
        <taxon>Bacteria</taxon>
        <taxon>Bacillati</taxon>
        <taxon>Bacillota</taxon>
        <taxon>Bacilli</taxon>
        <taxon>Bacillales</taxon>
        <taxon>Paenibacillaceae</taxon>
        <taxon>Paenibacillus</taxon>
    </lineage>
</organism>
<dbReference type="Pfam" id="PF00004">
    <property type="entry name" value="AAA"/>
    <property type="match status" value="1"/>
</dbReference>
<dbReference type="InterPro" id="IPR050221">
    <property type="entry name" value="26S_Proteasome_ATPase"/>
</dbReference>
<evidence type="ECO:0000259" key="4">
    <source>
        <dbReference type="SMART" id="SM00382"/>
    </source>
</evidence>
<evidence type="ECO:0000313" key="5">
    <source>
        <dbReference type="EMBL" id="MBM6996091.1"/>
    </source>
</evidence>
<comment type="similarity">
    <text evidence="1">Belongs to the AAA ATPase family.</text>
</comment>
<evidence type="ECO:0000313" key="6">
    <source>
        <dbReference type="Proteomes" id="UP001516620"/>
    </source>
</evidence>
<dbReference type="PANTHER" id="PTHR23073">
    <property type="entry name" value="26S PROTEASOME REGULATORY SUBUNIT"/>
    <property type="match status" value="1"/>
</dbReference>
<dbReference type="CDD" id="cd19481">
    <property type="entry name" value="RecA-like_protease"/>
    <property type="match status" value="1"/>
</dbReference>
<comment type="caution">
    <text evidence="5">The sequence shown here is derived from an EMBL/GenBank/DDBJ whole genome shotgun (WGS) entry which is preliminary data.</text>
</comment>
<dbReference type="GO" id="GO:0005524">
    <property type="term" value="F:ATP binding"/>
    <property type="evidence" value="ECO:0007669"/>
    <property type="project" value="UniProtKB-KW"/>
</dbReference>
<reference evidence="5 6" key="1">
    <citation type="submission" date="2021-01" db="EMBL/GenBank/DDBJ databases">
        <title>Paenibacillus sp.nov. isolated from the rhizosphere soil of tomato plant.</title>
        <authorList>
            <person name="Thin K.K."/>
            <person name="Zhang X."/>
            <person name="He S."/>
        </authorList>
    </citation>
    <scope>NUCLEOTIDE SEQUENCE [LARGE SCALE GENOMIC DNA]</scope>
    <source>
        <strain evidence="5 6">DXFW5</strain>
    </source>
</reference>
<gene>
    <name evidence="5" type="ORF">IM700_010580</name>
</gene>
<dbReference type="RefSeq" id="WP_193416902.1">
    <property type="nucleotide sequence ID" value="NZ_JADCNN020000008.1"/>
</dbReference>
<dbReference type="Gene3D" id="3.40.50.300">
    <property type="entry name" value="P-loop containing nucleotide triphosphate hydrolases"/>
    <property type="match status" value="1"/>
</dbReference>
<dbReference type="SUPFAM" id="SSF52540">
    <property type="entry name" value="P-loop containing nucleoside triphosphate hydrolases"/>
    <property type="match status" value="1"/>
</dbReference>
<evidence type="ECO:0000256" key="3">
    <source>
        <dbReference type="ARBA" id="ARBA00022840"/>
    </source>
</evidence>
<protein>
    <submittedName>
        <fullName evidence="5">ATP-binding protein</fullName>
    </submittedName>
</protein>